<gene>
    <name evidence="2" type="ORF">AYY18_20115</name>
</gene>
<name>A0A1B8H877_9GAMM</name>
<accession>A0A1B8H877</accession>
<dbReference type="AlphaFoldDB" id="A0A1B8H877"/>
<comment type="caution">
    <text evidence="2">The sequence shown here is derived from an EMBL/GenBank/DDBJ whole genome shotgun (WGS) entry which is preliminary data.</text>
</comment>
<feature type="compositionally biased region" description="Basic and acidic residues" evidence="1">
    <location>
        <begin position="13"/>
        <end position="27"/>
    </location>
</feature>
<dbReference type="RefSeq" id="WP_067404286.1">
    <property type="nucleotide sequence ID" value="NZ_LZEY01000037.1"/>
</dbReference>
<evidence type="ECO:0000313" key="2">
    <source>
        <dbReference type="EMBL" id="OBU05284.1"/>
    </source>
</evidence>
<organism evidence="2 3">
    <name type="scientific">Morganella psychrotolerans</name>
    <dbReference type="NCBI Taxonomy" id="368603"/>
    <lineage>
        <taxon>Bacteria</taxon>
        <taxon>Pseudomonadati</taxon>
        <taxon>Pseudomonadota</taxon>
        <taxon>Gammaproteobacteria</taxon>
        <taxon>Enterobacterales</taxon>
        <taxon>Morganellaceae</taxon>
        <taxon>Morganella</taxon>
    </lineage>
</organism>
<protein>
    <submittedName>
        <fullName evidence="2">Uncharacterized protein</fullName>
    </submittedName>
</protein>
<sequence>MGDMGDIFRAMREDAKERKQQRLKENTGKLSGIDIPFTQDGSGTIHFSTPAGKVLFYPTTNKIQHKQKVTRGNLERAVALAKSLGA</sequence>
<dbReference type="OrthoDB" id="6638294at2"/>
<evidence type="ECO:0000256" key="1">
    <source>
        <dbReference type="SAM" id="MobiDB-lite"/>
    </source>
</evidence>
<evidence type="ECO:0000313" key="3">
    <source>
        <dbReference type="Proteomes" id="UP000092377"/>
    </source>
</evidence>
<reference evidence="3" key="1">
    <citation type="submission" date="2016-06" db="EMBL/GenBank/DDBJ databases">
        <authorList>
            <person name="Butler K."/>
        </authorList>
    </citation>
    <scope>NUCLEOTIDE SEQUENCE [LARGE SCALE GENOMIC DNA]</scope>
    <source>
        <strain evidence="3">GCSL-Mp20</strain>
    </source>
</reference>
<keyword evidence="3" id="KW-1185">Reference proteome</keyword>
<proteinExistence type="predicted"/>
<feature type="region of interest" description="Disordered" evidence="1">
    <location>
        <begin position="13"/>
        <end position="35"/>
    </location>
</feature>
<dbReference type="Proteomes" id="UP000092377">
    <property type="component" value="Unassembled WGS sequence"/>
</dbReference>
<dbReference type="EMBL" id="LZEY01000037">
    <property type="protein sequence ID" value="OBU05284.1"/>
    <property type="molecule type" value="Genomic_DNA"/>
</dbReference>